<keyword evidence="2" id="KW-0472">Membrane</keyword>
<dbReference type="Proteomes" id="UP000032309">
    <property type="component" value="Unassembled WGS sequence"/>
</dbReference>
<gene>
    <name evidence="3" type="ORF">BROSI_A2842</name>
</gene>
<protein>
    <submittedName>
        <fullName evidence="3">Uncharacterized protein</fullName>
    </submittedName>
</protein>
<evidence type="ECO:0000256" key="2">
    <source>
        <dbReference type="SAM" id="Phobius"/>
    </source>
</evidence>
<dbReference type="EMBL" id="BAFN01000001">
    <property type="protein sequence ID" value="GAN34306.1"/>
    <property type="molecule type" value="Genomic_DNA"/>
</dbReference>
<sequence>MGKDSVLGHDPLGWMKITKENKKSFPTVAVNATIQNTGNSDRQTGSPEMFPQQASVPINKQNDRNLDVSKVSPPPGKDDSVKTDSIADDTTTPKPRVVIGRLYEKPSTEKVTSVRRNEGIFQESKPHINPSFPASRTPQPMKRNDSEINRVSRPVSADRFSTYIIITYTALLLILGYFVYNDLSKRTSRIEARLFALERALQLKQ</sequence>
<name>A0ABQ0K009_9BACT</name>
<feature type="compositionally biased region" description="Polar residues" evidence="1">
    <location>
        <begin position="34"/>
        <end position="60"/>
    </location>
</feature>
<feature type="region of interest" description="Disordered" evidence="1">
    <location>
        <begin position="34"/>
        <end position="92"/>
    </location>
</feature>
<organism evidence="3 4">
    <name type="scientific">Candidatus Brocadia sinica JPN1</name>
    <dbReference type="NCBI Taxonomy" id="1197129"/>
    <lineage>
        <taxon>Bacteria</taxon>
        <taxon>Pseudomonadati</taxon>
        <taxon>Planctomycetota</taxon>
        <taxon>Candidatus Brocadiia</taxon>
        <taxon>Candidatus Brocadiales</taxon>
        <taxon>Candidatus Brocadiaceae</taxon>
        <taxon>Candidatus Brocadia</taxon>
    </lineage>
</organism>
<evidence type="ECO:0000313" key="3">
    <source>
        <dbReference type="EMBL" id="GAN34306.1"/>
    </source>
</evidence>
<evidence type="ECO:0000313" key="4">
    <source>
        <dbReference type="Proteomes" id="UP000032309"/>
    </source>
</evidence>
<evidence type="ECO:0000256" key="1">
    <source>
        <dbReference type="SAM" id="MobiDB-lite"/>
    </source>
</evidence>
<accession>A0ABQ0K009</accession>
<reference evidence="4" key="1">
    <citation type="journal article" date="2015" name="Genome Announc.">
        <title>Draft Genome Sequence of an Anaerobic Ammonium-Oxidizing Bacterium, "Candidatus Brocadia sinica".</title>
        <authorList>
            <person name="Oshiki M."/>
            <person name="Shinyako-Hata K."/>
            <person name="Satoh H."/>
            <person name="Okabe S."/>
        </authorList>
    </citation>
    <scope>NUCLEOTIDE SEQUENCE [LARGE SCALE GENOMIC DNA]</scope>
    <source>
        <strain evidence="4">JPN1</strain>
    </source>
</reference>
<feature type="region of interest" description="Disordered" evidence="1">
    <location>
        <begin position="124"/>
        <end position="145"/>
    </location>
</feature>
<dbReference type="RefSeq" id="WP_052564335.1">
    <property type="nucleotide sequence ID" value="NZ_BAFN01000001.1"/>
</dbReference>
<proteinExistence type="predicted"/>
<keyword evidence="2" id="KW-1133">Transmembrane helix</keyword>
<feature type="transmembrane region" description="Helical" evidence="2">
    <location>
        <begin position="160"/>
        <end position="180"/>
    </location>
</feature>
<keyword evidence="4" id="KW-1185">Reference proteome</keyword>
<keyword evidence="2" id="KW-0812">Transmembrane</keyword>
<comment type="caution">
    <text evidence="3">The sequence shown here is derived from an EMBL/GenBank/DDBJ whole genome shotgun (WGS) entry which is preliminary data.</text>
</comment>